<reference evidence="2" key="2">
    <citation type="journal article" date="2008" name="Nucleic Acids Res.">
        <title>The rice annotation project database (RAP-DB): 2008 update.</title>
        <authorList>
            <consortium name="The rice annotation project (RAP)"/>
        </authorList>
    </citation>
    <scope>GENOME REANNOTATION</scope>
    <source>
        <strain evidence="2">cv. Nipponbare</strain>
    </source>
</reference>
<dbReference type="AlphaFoldDB" id="Q0E4A9"/>
<protein>
    <submittedName>
        <fullName evidence="1">Os02g0127900 protein</fullName>
    </submittedName>
</protein>
<organism evidence="1 2">
    <name type="scientific">Oryza sativa subsp. japonica</name>
    <name type="common">Rice</name>
    <dbReference type="NCBI Taxonomy" id="39947"/>
    <lineage>
        <taxon>Eukaryota</taxon>
        <taxon>Viridiplantae</taxon>
        <taxon>Streptophyta</taxon>
        <taxon>Embryophyta</taxon>
        <taxon>Tracheophyta</taxon>
        <taxon>Spermatophyta</taxon>
        <taxon>Magnoliopsida</taxon>
        <taxon>Liliopsida</taxon>
        <taxon>Poales</taxon>
        <taxon>Poaceae</taxon>
        <taxon>BOP clade</taxon>
        <taxon>Oryzoideae</taxon>
        <taxon>Oryzeae</taxon>
        <taxon>Oryzinae</taxon>
        <taxon>Oryza</taxon>
        <taxon>Oryza sativa</taxon>
    </lineage>
</organism>
<name>Q0E4A9_ORYSJ</name>
<dbReference type="PANTHER" id="PTHR35998:SF1">
    <property type="entry name" value="OS02G0127900 PROTEIN"/>
    <property type="match status" value="1"/>
</dbReference>
<gene>
    <name evidence="1" type="ordered locus">Os02g0127900</name>
</gene>
<reference evidence="1 2" key="1">
    <citation type="journal article" date="2005" name="Nature">
        <title>The map-based sequence of the rice genome.</title>
        <authorList>
            <consortium name="International rice genome sequencing project (IRGSP)"/>
            <person name="Matsumoto T."/>
            <person name="Wu J."/>
            <person name="Kanamori H."/>
            <person name="Katayose Y."/>
            <person name="Fujisawa M."/>
            <person name="Namiki N."/>
            <person name="Mizuno H."/>
            <person name="Yamamoto K."/>
            <person name="Antonio B.A."/>
            <person name="Baba T."/>
            <person name="Sakata K."/>
            <person name="Nagamura Y."/>
            <person name="Aoki H."/>
            <person name="Arikawa K."/>
            <person name="Arita K."/>
            <person name="Bito T."/>
            <person name="Chiden Y."/>
            <person name="Fujitsuka N."/>
            <person name="Fukunaka R."/>
            <person name="Hamada M."/>
            <person name="Harada C."/>
            <person name="Hayashi A."/>
            <person name="Hijishita S."/>
            <person name="Honda M."/>
            <person name="Hosokawa S."/>
            <person name="Ichikawa Y."/>
            <person name="Idonuma A."/>
            <person name="Iijima M."/>
            <person name="Ikeda M."/>
            <person name="Ikeno M."/>
            <person name="Ito K."/>
            <person name="Ito S."/>
            <person name="Ito T."/>
            <person name="Ito Y."/>
            <person name="Ito Y."/>
            <person name="Iwabuchi A."/>
            <person name="Kamiya K."/>
            <person name="Karasawa W."/>
            <person name="Kurita K."/>
            <person name="Katagiri S."/>
            <person name="Kikuta A."/>
            <person name="Kobayashi H."/>
            <person name="Kobayashi N."/>
            <person name="Machita K."/>
            <person name="Maehara T."/>
            <person name="Masukawa M."/>
            <person name="Mizubayashi T."/>
            <person name="Mukai Y."/>
            <person name="Nagasaki H."/>
            <person name="Nagata Y."/>
            <person name="Naito S."/>
            <person name="Nakashima M."/>
            <person name="Nakama Y."/>
            <person name="Nakamichi Y."/>
            <person name="Nakamura M."/>
            <person name="Meguro A."/>
            <person name="Negishi M."/>
            <person name="Ohta I."/>
            <person name="Ohta T."/>
            <person name="Okamoto M."/>
            <person name="Ono N."/>
            <person name="Saji S."/>
            <person name="Sakaguchi M."/>
            <person name="Sakai K."/>
            <person name="Shibata M."/>
            <person name="Shimokawa T."/>
            <person name="Song J."/>
            <person name="Takazaki Y."/>
            <person name="Terasawa K."/>
            <person name="Tsugane M."/>
            <person name="Tsuji K."/>
            <person name="Ueda S."/>
            <person name="Waki K."/>
            <person name="Yamagata H."/>
            <person name="Yamamoto M."/>
            <person name="Yamamoto S."/>
            <person name="Yamane H."/>
            <person name="Yoshiki S."/>
            <person name="Yoshihara R."/>
            <person name="Yukawa K."/>
            <person name="Zhong H."/>
            <person name="Yano M."/>
            <person name="Yuan Q."/>
            <person name="Ouyang S."/>
            <person name="Liu J."/>
            <person name="Jones K.M."/>
            <person name="Gansberger K."/>
            <person name="Moffat K."/>
            <person name="Hill J."/>
            <person name="Bera J."/>
            <person name="Fadrosh D."/>
            <person name="Jin S."/>
            <person name="Johri S."/>
            <person name="Kim M."/>
            <person name="Overton L."/>
            <person name="Reardon M."/>
            <person name="Tsitrin T."/>
            <person name="Vuong H."/>
            <person name="Weaver B."/>
            <person name="Ciecko A."/>
            <person name="Tallon L."/>
            <person name="Jackson J."/>
            <person name="Pai G."/>
            <person name="Aken S.V."/>
            <person name="Utterback T."/>
            <person name="Reidmuller S."/>
            <person name="Feldblyum T."/>
            <person name="Hsiao J."/>
            <person name="Zismann V."/>
            <person name="Iobst S."/>
            <person name="de Vazeille A.R."/>
            <person name="Buell C.R."/>
            <person name="Ying K."/>
            <person name="Li Y."/>
            <person name="Lu T."/>
            <person name="Huang Y."/>
            <person name="Zhao Q."/>
            <person name="Feng Q."/>
            <person name="Zhang L."/>
            <person name="Zhu J."/>
            <person name="Weng Q."/>
            <person name="Mu J."/>
            <person name="Lu Y."/>
            <person name="Fan D."/>
            <person name="Liu Y."/>
            <person name="Guan J."/>
            <person name="Zhang Y."/>
            <person name="Yu S."/>
            <person name="Liu X."/>
            <person name="Zhang Y."/>
            <person name="Hong G."/>
            <person name="Han B."/>
            <person name="Choisne N."/>
            <person name="Demange N."/>
            <person name="Orjeda G."/>
            <person name="Samain S."/>
            <person name="Cattolico L."/>
            <person name="Pelletier E."/>
            <person name="Couloux A."/>
            <person name="Segurens B."/>
            <person name="Wincker P."/>
            <person name="D'Hont A."/>
            <person name="Scarpelli C."/>
            <person name="Weissenbach J."/>
            <person name="Salanoubat M."/>
            <person name="Quetier F."/>
            <person name="Yu Y."/>
            <person name="Kim H.R."/>
            <person name="Rambo T."/>
            <person name="Currie J."/>
            <person name="Collura K."/>
            <person name="Luo M."/>
            <person name="Yang T."/>
            <person name="Ammiraju J.S.S."/>
            <person name="Engler F."/>
            <person name="Soderlund C."/>
            <person name="Wing R.A."/>
            <person name="Palmer L.E."/>
            <person name="de la Bastide M."/>
            <person name="Spiegel L."/>
            <person name="Nascimento L."/>
            <person name="Zutavern T."/>
            <person name="O'Shaughnessy A."/>
            <person name="Dike S."/>
            <person name="Dedhia N."/>
            <person name="Preston R."/>
            <person name="Balija V."/>
            <person name="McCombie W.R."/>
            <person name="Chow T."/>
            <person name="Chen H."/>
            <person name="Chung M."/>
            <person name="Chen C."/>
            <person name="Shaw J."/>
            <person name="Wu H."/>
            <person name="Hsiao K."/>
            <person name="Chao Y."/>
            <person name="Chu M."/>
            <person name="Cheng C."/>
            <person name="Hour A."/>
            <person name="Lee P."/>
            <person name="Lin S."/>
            <person name="Lin Y."/>
            <person name="Liou J."/>
            <person name="Liu S."/>
            <person name="Hsing Y."/>
            <person name="Raghuvanshi S."/>
            <person name="Mohanty A."/>
            <person name="Bharti A.K."/>
            <person name="Gaur A."/>
            <person name="Gupta V."/>
            <person name="Kumar D."/>
            <person name="Ravi V."/>
            <person name="Vij S."/>
            <person name="Kapur A."/>
            <person name="Khurana P."/>
            <person name="Khurana P."/>
            <person name="Khurana J.P."/>
            <person name="Tyagi A.K."/>
            <person name="Gaikwad K."/>
            <person name="Singh A."/>
            <person name="Dalal V."/>
            <person name="Srivastava S."/>
            <person name="Dixit A."/>
            <person name="Pal A.K."/>
            <person name="Ghazi I.A."/>
            <person name="Yadav M."/>
            <person name="Pandit A."/>
            <person name="Bhargava A."/>
            <person name="Sureshbabu K."/>
            <person name="Batra K."/>
            <person name="Sharma T.R."/>
            <person name="Mohapatra T."/>
            <person name="Singh N.K."/>
            <person name="Messing J."/>
            <person name="Nelson A.B."/>
            <person name="Fuks G."/>
            <person name="Kavchok S."/>
            <person name="Keizer G."/>
            <person name="Linton E."/>
            <person name="Llaca V."/>
            <person name="Song R."/>
            <person name="Tanyolac B."/>
            <person name="Young S."/>
            <person name="Ho-Il K."/>
            <person name="Hahn J.H."/>
            <person name="Sangsakoo G."/>
            <person name="Vanavichit A."/>
            <person name="de Mattos Luiz.A.T."/>
            <person name="Zimmer P.D."/>
            <person name="Malone G."/>
            <person name="Dellagostin O."/>
            <person name="de Oliveira A.C."/>
            <person name="Bevan M."/>
            <person name="Bancroft I."/>
            <person name="Minx P."/>
            <person name="Cordum H."/>
            <person name="Wilson R."/>
            <person name="Cheng Z."/>
            <person name="Jin W."/>
            <person name="Jiang J."/>
            <person name="Leong S.A."/>
            <person name="Iwama H."/>
            <person name="Gojobori T."/>
            <person name="Itoh T."/>
            <person name="Niimura Y."/>
            <person name="Fujii Y."/>
            <person name="Habara T."/>
            <person name="Sakai H."/>
            <person name="Sato Y."/>
            <person name="Wilson G."/>
            <person name="Kumar K."/>
            <person name="McCouch S."/>
            <person name="Juretic N."/>
            <person name="Hoen D."/>
            <person name="Wright S."/>
            <person name="Bruskiewich R."/>
            <person name="Bureau T."/>
            <person name="Miyao A."/>
            <person name="Hirochika H."/>
            <person name="Nishikawa T."/>
            <person name="Kadowaki K."/>
            <person name="Sugiura M."/>
            <person name="Burr B."/>
            <person name="Sasaki T."/>
        </authorList>
    </citation>
    <scope>NUCLEOTIDE SEQUENCE [LARGE SCALE GENOMIC DNA]</scope>
    <source>
        <strain evidence="2">cv. Nipponbare</strain>
    </source>
</reference>
<dbReference type="KEGG" id="dosa:Os02g0127900"/>
<dbReference type="Proteomes" id="UP000000763">
    <property type="component" value="Chromosome 2"/>
</dbReference>
<dbReference type="PANTHER" id="PTHR35998">
    <property type="entry name" value="OS02G0127900 PROTEIN"/>
    <property type="match status" value="1"/>
</dbReference>
<evidence type="ECO:0000313" key="2">
    <source>
        <dbReference type="Proteomes" id="UP000000763"/>
    </source>
</evidence>
<dbReference type="EMBL" id="AP008208">
    <property type="protein sequence ID" value="BAF07679.1"/>
    <property type="molecule type" value="Genomic_DNA"/>
</dbReference>
<sequence length="58" mass="6837">MVLWELTAITAYFLGLRRTYRLALRIQRRLIGPNHPRIRHFVYRSLSSPSPPHAPRAL</sequence>
<evidence type="ECO:0000313" key="1">
    <source>
        <dbReference type="EMBL" id="BAF07679.1"/>
    </source>
</evidence>
<proteinExistence type="predicted"/>
<accession>Q0E4A9</accession>